<feature type="compositionally biased region" description="Polar residues" evidence="1">
    <location>
        <begin position="1"/>
        <end position="18"/>
    </location>
</feature>
<dbReference type="Proteomes" id="UP000179807">
    <property type="component" value="Unassembled WGS sequence"/>
</dbReference>
<gene>
    <name evidence="2" type="ORF">TRFO_06407</name>
</gene>
<evidence type="ECO:0000313" key="3">
    <source>
        <dbReference type="Proteomes" id="UP000179807"/>
    </source>
</evidence>
<organism evidence="2 3">
    <name type="scientific">Tritrichomonas foetus</name>
    <dbReference type="NCBI Taxonomy" id="1144522"/>
    <lineage>
        <taxon>Eukaryota</taxon>
        <taxon>Metamonada</taxon>
        <taxon>Parabasalia</taxon>
        <taxon>Tritrichomonadida</taxon>
        <taxon>Tritrichomonadidae</taxon>
        <taxon>Tritrichomonas</taxon>
    </lineage>
</organism>
<feature type="compositionally biased region" description="Basic and acidic residues" evidence="1">
    <location>
        <begin position="19"/>
        <end position="30"/>
    </location>
</feature>
<reference evidence="2" key="1">
    <citation type="submission" date="2016-10" db="EMBL/GenBank/DDBJ databases">
        <authorList>
            <person name="Benchimol M."/>
            <person name="Almeida L.G."/>
            <person name="Vasconcelos A.T."/>
            <person name="Perreira-Neves A."/>
            <person name="Rosa I.A."/>
            <person name="Tasca T."/>
            <person name="Bogo M.R."/>
            <person name="de Souza W."/>
        </authorList>
    </citation>
    <scope>NUCLEOTIDE SEQUENCE [LARGE SCALE GENOMIC DNA]</scope>
    <source>
        <strain evidence="2">K</strain>
    </source>
</reference>
<evidence type="ECO:0000256" key="1">
    <source>
        <dbReference type="SAM" id="MobiDB-lite"/>
    </source>
</evidence>
<accession>A0A1J4JYR1</accession>
<comment type="caution">
    <text evidence="2">The sequence shown here is derived from an EMBL/GenBank/DDBJ whole genome shotgun (WGS) entry which is preliminary data.</text>
</comment>
<dbReference type="RefSeq" id="XP_068357243.1">
    <property type="nucleotide sequence ID" value="XM_068493077.1"/>
</dbReference>
<evidence type="ECO:0000313" key="2">
    <source>
        <dbReference type="EMBL" id="OHT04107.1"/>
    </source>
</evidence>
<dbReference type="EMBL" id="MLAK01000804">
    <property type="protein sequence ID" value="OHT04107.1"/>
    <property type="molecule type" value="Genomic_DNA"/>
</dbReference>
<proteinExistence type="predicted"/>
<sequence length="356" mass="41154">MTSIETDVLLENSTSSKPDSYEKSDDKSDGNSDSIFELEGNDKSHKMNIIQLQPIFSTNSSNAMNGTTDPLFPARARTEDQSINEQFEARIEEYMRYSIESMIYNFKKDLEHIIEQTDPIKPITSNFVISLNSEIRKTIKASLVPQGGFVFSENIELDLSFKPIVEIENISLQPLINSLKRSKKSISRTFENQKKELMSLMKKRNDLLKFIIQKNKEIRTKHHINVRRERNVLKRKYVCNCKENLISQWKWYIEKNQNELSIAYAKNDTSSYDDGIQNAQEIERAINILSERIVVSMKDLVNSCIDIHSTRSFMSTSLEALTGDLMNYIINKKPFDILKPSQMNFLAQSTIPHFVL</sequence>
<dbReference type="AlphaFoldDB" id="A0A1J4JYR1"/>
<name>A0A1J4JYR1_9EUKA</name>
<keyword evidence="3" id="KW-1185">Reference proteome</keyword>
<feature type="region of interest" description="Disordered" evidence="1">
    <location>
        <begin position="1"/>
        <end position="40"/>
    </location>
</feature>
<dbReference type="GeneID" id="94827781"/>
<dbReference type="VEuPathDB" id="TrichDB:TRFO_06407"/>
<protein>
    <submittedName>
        <fullName evidence="2">Uncharacterized protein</fullName>
    </submittedName>
</protein>